<dbReference type="InterPro" id="IPR044609">
    <property type="entry name" value="FKBP2/11"/>
</dbReference>
<evidence type="ECO:0000256" key="4">
    <source>
        <dbReference type="ARBA" id="ARBA00023235"/>
    </source>
</evidence>
<dbReference type="GO" id="GO:0003755">
    <property type="term" value="F:peptidyl-prolyl cis-trans isomerase activity"/>
    <property type="evidence" value="ECO:0007669"/>
    <property type="project" value="UniProtKB-KW"/>
</dbReference>
<dbReference type="Pfam" id="PF00254">
    <property type="entry name" value="FKBP_C"/>
    <property type="match status" value="1"/>
</dbReference>
<dbReference type="PROSITE" id="PS50059">
    <property type="entry name" value="FKBP_PPIASE"/>
    <property type="match status" value="1"/>
</dbReference>
<evidence type="ECO:0000256" key="1">
    <source>
        <dbReference type="ARBA" id="ARBA00000971"/>
    </source>
</evidence>
<dbReference type="InterPro" id="IPR001179">
    <property type="entry name" value="PPIase_FKBP_dom"/>
</dbReference>
<evidence type="ECO:0000313" key="9">
    <source>
        <dbReference type="Proteomes" id="UP000093000"/>
    </source>
</evidence>
<keyword evidence="4 5" id="KW-0413">Isomerase</keyword>
<comment type="catalytic activity">
    <reaction evidence="1 5">
        <text>[protein]-peptidylproline (omega=180) = [protein]-peptidylproline (omega=0)</text>
        <dbReference type="Rhea" id="RHEA:16237"/>
        <dbReference type="Rhea" id="RHEA-COMP:10747"/>
        <dbReference type="Rhea" id="RHEA-COMP:10748"/>
        <dbReference type="ChEBI" id="CHEBI:83833"/>
        <dbReference type="ChEBI" id="CHEBI:83834"/>
        <dbReference type="EC" id="5.2.1.8"/>
    </reaction>
</comment>
<dbReference type="PANTHER" id="PTHR45779:SF7">
    <property type="entry name" value="PEPTIDYLPROLYL ISOMERASE"/>
    <property type="match status" value="1"/>
</dbReference>
<dbReference type="PANTHER" id="PTHR45779">
    <property type="entry name" value="PEPTIDYLPROLYL ISOMERASE"/>
    <property type="match status" value="1"/>
</dbReference>
<keyword evidence="6" id="KW-1133">Transmembrane helix</keyword>
<dbReference type="EC" id="5.2.1.8" evidence="2 5"/>
<name>A0A1C7NGB1_9FUNG</name>
<keyword evidence="6" id="KW-0472">Membrane</keyword>
<proteinExistence type="predicted"/>
<evidence type="ECO:0000256" key="3">
    <source>
        <dbReference type="ARBA" id="ARBA00023110"/>
    </source>
</evidence>
<comment type="caution">
    <text evidence="8">The sequence shown here is derived from an EMBL/GenBank/DDBJ whole genome shotgun (WGS) entry which is preliminary data.</text>
</comment>
<feature type="domain" description="PPIase FKBP-type" evidence="7">
    <location>
        <begin position="53"/>
        <end position="141"/>
    </location>
</feature>
<dbReference type="EMBL" id="LUGH01000178">
    <property type="protein sequence ID" value="OBZ88058.1"/>
    <property type="molecule type" value="Genomic_DNA"/>
</dbReference>
<feature type="transmembrane region" description="Helical" evidence="6">
    <location>
        <begin position="5"/>
        <end position="22"/>
    </location>
</feature>
<dbReference type="InParanoid" id="A0A1C7NGB1"/>
<dbReference type="Proteomes" id="UP000093000">
    <property type="component" value="Unassembled WGS sequence"/>
</dbReference>
<reference evidence="8 9" key="1">
    <citation type="submission" date="2016-03" db="EMBL/GenBank/DDBJ databases">
        <title>Choanephora cucurbitarum.</title>
        <authorList>
            <person name="Min B."/>
            <person name="Park H."/>
            <person name="Park J.-H."/>
            <person name="Shin H.-D."/>
            <person name="Choi I.-G."/>
        </authorList>
    </citation>
    <scope>NUCLEOTIDE SEQUENCE [LARGE SCALE GENOMIC DNA]</scope>
    <source>
        <strain evidence="8 9">KUS-F28377</strain>
    </source>
</reference>
<dbReference type="AlphaFoldDB" id="A0A1C7NGB1"/>
<sequence>MTLKVFYKIVAVFLLTTIFVFAKNTEEGLEQPTKLLGGIIRQSESCKQKVINNARVKLHYRARAWGNEEFFENTYLDKPMEYKIGRDKIMKGLEQGIDGMCVGEVRRLLVPADLAYGSTGLPNIVPPNTAVIYEVEVLEVDSPYRNPWFWAGIAFMFFGWRFSNRLTKMRSKSSSAEFLEKKALEAKSQ</sequence>
<dbReference type="Gene3D" id="3.10.50.40">
    <property type="match status" value="1"/>
</dbReference>
<feature type="transmembrane region" description="Helical" evidence="6">
    <location>
        <begin position="147"/>
        <end position="163"/>
    </location>
</feature>
<keyword evidence="6" id="KW-0812">Transmembrane</keyword>
<accession>A0A1C7NGB1</accession>
<dbReference type="GO" id="GO:0005783">
    <property type="term" value="C:endoplasmic reticulum"/>
    <property type="evidence" value="ECO:0007669"/>
    <property type="project" value="TreeGrafter"/>
</dbReference>
<dbReference type="STRING" id="101091.A0A1C7NGB1"/>
<evidence type="ECO:0000256" key="5">
    <source>
        <dbReference type="PROSITE-ProRule" id="PRU00277"/>
    </source>
</evidence>
<evidence type="ECO:0000259" key="7">
    <source>
        <dbReference type="PROSITE" id="PS50059"/>
    </source>
</evidence>
<dbReference type="InterPro" id="IPR046357">
    <property type="entry name" value="PPIase_dom_sf"/>
</dbReference>
<evidence type="ECO:0000313" key="8">
    <source>
        <dbReference type="EMBL" id="OBZ88058.1"/>
    </source>
</evidence>
<organism evidence="8 9">
    <name type="scientific">Choanephora cucurbitarum</name>
    <dbReference type="NCBI Taxonomy" id="101091"/>
    <lineage>
        <taxon>Eukaryota</taxon>
        <taxon>Fungi</taxon>
        <taxon>Fungi incertae sedis</taxon>
        <taxon>Mucoromycota</taxon>
        <taxon>Mucoromycotina</taxon>
        <taxon>Mucoromycetes</taxon>
        <taxon>Mucorales</taxon>
        <taxon>Mucorineae</taxon>
        <taxon>Choanephoraceae</taxon>
        <taxon>Choanephoroideae</taxon>
        <taxon>Choanephora</taxon>
    </lineage>
</organism>
<keyword evidence="9" id="KW-1185">Reference proteome</keyword>
<dbReference type="SUPFAM" id="SSF54534">
    <property type="entry name" value="FKBP-like"/>
    <property type="match status" value="1"/>
</dbReference>
<protein>
    <recommendedName>
        <fullName evidence="2 5">peptidylprolyl isomerase</fullName>
        <ecNumber evidence="2 5">5.2.1.8</ecNumber>
    </recommendedName>
</protein>
<keyword evidence="3 5" id="KW-0697">Rotamase</keyword>
<gene>
    <name evidence="8" type="ORF">A0J61_03891</name>
</gene>
<evidence type="ECO:0000256" key="2">
    <source>
        <dbReference type="ARBA" id="ARBA00013194"/>
    </source>
</evidence>
<dbReference type="OrthoDB" id="1902587at2759"/>
<evidence type="ECO:0000256" key="6">
    <source>
        <dbReference type="SAM" id="Phobius"/>
    </source>
</evidence>